<protein>
    <submittedName>
        <fullName evidence="2">Uncharacterized protein</fullName>
    </submittedName>
</protein>
<dbReference type="EMBL" id="CM003529">
    <property type="protein sequence ID" value="RCV11049.1"/>
    <property type="molecule type" value="Genomic_DNA"/>
</dbReference>
<evidence type="ECO:0000256" key="1">
    <source>
        <dbReference type="SAM" id="MobiDB-lite"/>
    </source>
</evidence>
<reference evidence="2" key="1">
    <citation type="journal article" date="2012" name="Nat. Biotechnol.">
        <title>Reference genome sequence of the model plant Setaria.</title>
        <authorList>
            <person name="Bennetzen J.L."/>
            <person name="Schmutz J."/>
            <person name="Wang H."/>
            <person name="Percifield R."/>
            <person name="Hawkins J."/>
            <person name="Pontaroli A.C."/>
            <person name="Estep M."/>
            <person name="Feng L."/>
            <person name="Vaughn J.N."/>
            <person name="Grimwood J."/>
            <person name="Jenkins J."/>
            <person name="Barry K."/>
            <person name="Lindquist E."/>
            <person name="Hellsten U."/>
            <person name="Deshpande S."/>
            <person name="Wang X."/>
            <person name="Wu X."/>
            <person name="Mitros T."/>
            <person name="Triplett J."/>
            <person name="Yang X."/>
            <person name="Ye C.Y."/>
            <person name="Mauro-Herrera M."/>
            <person name="Wang L."/>
            <person name="Li P."/>
            <person name="Sharma M."/>
            <person name="Sharma R."/>
            <person name="Ronald P.C."/>
            <person name="Panaud O."/>
            <person name="Kellogg E.A."/>
            <person name="Brutnell T.P."/>
            <person name="Doust A.N."/>
            <person name="Tuskan G.A."/>
            <person name="Rokhsar D."/>
            <person name="Devos K.M."/>
        </authorList>
    </citation>
    <scope>NUCLEOTIDE SEQUENCE [LARGE SCALE GENOMIC DNA]</scope>
    <source>
        <strain evidence="2">Yugu1</strain>
    </source>
</reference>
<organism evidence="2">
    <name type="scientific">Setaria italica</name>
    <name type="common">Foxtail millet</name>
    <name type="synonym">Panicum italicum</name>
    <dbReference type="NCBI Taxonomy" id="4555"/>
    <lineage>
        <taxon>Eukaryota</taxon>
        <taxon>Viridiplantae</taxon>
        <taxon>Streptophyta</taxon>
        <taxon>Embryophyta</taxon>
        <taxon>Tracheophyta</taxon>
        <taxon>Spermatophyta</taxon>
        <taxon>Magnoliopsida</taxon>
        <taxon>Liliopsida</taxon>
        <taxon>Poales</taxon>
        <taxon>Poaceae</taxon>
        <taxon>PACMAD clade</taxon>
        <taxon>Panicoideae</taxon>
        <taxon>Panicodae</taxon>
        <taxon>Paniceae</taxon>
        <taxon>Cenchrinae</taxon>
        <taxon>Setaria</taxon>
    </lineage>
</organism>
<feature type="region of interest" description="Disordered" evidence="1">
    <location>
        <begin position="126"/>
        <end position="148"/>
    </location>
</feature>
<dbReference type="AlphaFoldDB" id="A0A368PZH3"/>
<evidence type="ECO:0000313" key="2">
    <source>
        <dbReference type="EMBL" id="RCV11049.1"/>
    </source>
</evidence>
<gene>
    <name evidence="2" type="ORF">SETIT_2G157300v2</name>
</gene>
<accession>A0A368PZH3</accession>
<proteinExistence type="predicted"/>
<sequence>MSLIQPPSLFFQPSETVHMILLGDIIVDIKGDRGDFINLKIMLHSRHRKKGSRIPPCRSAKPKTHKFTNLLSISAARYPLPWEIWSLGDVGNASGATPPAVRGCYVVLCTQDTSCGSRYTCVPHAGRRDPRCQSQAGPEMAPRQAADEDSLAMDETKARLHQIREAYKVIMSDTSKRAMYDAGLHLIDG</sequence>
<reference evidence="2" key="2">
    <citation type="submission" date="2015-07" db="EMBL/GenBank/DDBJ databases">
        <authorList>
            <person name="Noorani M."/>
        </authorList>
    </citation>
    <scope>NUCLEOTIDE SEQUENCE</scope>
    <source>
        <strain evidence="2">Yugu1</strain>
    </source>
</reference>
<name>A0A368PZH3_SETIT</name>